<dbReference type="EMBL" id="JAFKCV010000022">
    <property type="protein sequence ID" value="MBN7827643.1"/>
    <property type="molecule type" value="Genomic_DNA"/>
</dbReference>
<dbReference type="Proteomes" id="UP000664654">
    <property type="component" value="Unassembled WGS sequence"/>
</dbReference>
<dbReference type="RefSeq" id="WP_206575754.1">
    <property type="nucleotide sequence ID" value="NZ_JAFKCV010000022.1"/>
</dbReference>
<keyword evidence="1" id="KW-0732">Signal</keyword>
<feature type="signal peptide" evidence="1">
    <location>
        <begin position="1"/>
        <end position="24"/>
    </location>
</feature>
<dbReference type="InterPro" id="IPR015943">
    <property type="entry name" value="WD40/YVTN_repeat-like_dom_sf"/>
</dbReference>
<protein>
    <submittedName>
        <fullName evidence="2">Uncharacterized protein</fullName>
    </submittedName>
</protein>
<organism evidence="2 3">
    <name type="scientific">Bowmanella dokdonensis</name>
    <dbReference type="NCBI Taxonomy" id="751969"/>
    <lineage>
        <taxon>Bacteria</taxon>
        <taxon>Pseudomonadati</taxon>
        <taxon>Pseudomonadota</taxon>
        <taxon>Gammaproteobacteria</taxon>
        <taxon>Alteromonadales</taxon>
        <taxon>Alteromonadaceae</taxon>
        <taxon>Bowmanella</taxon>
    </lineage>
</organism>
<accession>A0A939DRI3</accession>
<reference evidence="2" key="1">
    <citation type="submission" date="2021-03" db="EMBL/GenBank/DDBJ databases">
        <title>novel species isolated from a fishpond in China.</title>
        <authorList>
            <person name="Lu H."/>
            <person name="Cai Z."/>
        </authorList>
    </citation>
    <scope>NUCLEOTIDE SEQUENCE</scope>
    <source>
        <strain evidence="2">JCM 30855</strain>
    </source>
</reference>
<evidence type="ECO:0000313" key="3">
    <source>
        <dbReference type="Proteomes" id="UP000664654"/>
    </source>
</evidence>
<dbReference type="SUPFAM" id="SSF101898">
    <property type="entry name" value="NHL repeat"/>
    <property type="match status" value="1"/>
</dbReference>
<dbReference type="Gene3D" id="2.130.10.10">
    <property type="entry name" value="YVTN repeat-like/Quinoprotein amine dehydrogenase"/>
    <property type="match status" value="1"/>
</dbReference>
<comment type="caution">
    <text evidence="2">The sequence shown here is derived from an EMBL/GenBank/DDBJ whole genome shotgun (WGS) entry which is preliminary data.</text>
</comment>
<sequence length="587" mass="61883">MKRQFKNQYSVMLPALLYAGVAVAGTTVYTTDSDFDLGTLNSVNHDAPNNNQIQLNVIGDTFPVLWVANAGEDTMSRIDTDGAGGSGCEEARYLTAFGDPNTLANHGAFSGPAPSRTAVDTEGNVYVANRHFSGGRRPELLKIAVEGGVDRNGNGVIDTSSDANNDCMITPDEMLPVIDDNNDGITQISEFRDERVIWISEYGDPGDLGRSLCLGTDGSLWAGTYSGREYFRFDQNGNILAGPISTSGATNYGCAVDSDGTLWGATLASTLVELDTSSNSWTQNINGQSNYGIGLGNNRVYLGGTLHAYDPANGTFQFNVAGGGTGVAVDGDGAVWYGTPTLRKFVTLPSGDLNTTPSCSVSTLGGRGPIVGKGGRIWTINLNSNSVSQYDSNCNFISTIPVGRSPYTYSDATGFGARNQTDPTGIWTVITDGGATGTEWDLISWNNEPEGLIPAGASIEVEARAANSVGGLGLLAYMPVLNNVPGLGITGQFIQIRTVLRPNANEESPILSDLRVSTVVTQEGSCDNNSDGEVNSIDIANINANRNMSVPPGDPIFDLDANGVINVLDSRICVLQCDNSRCAISPQ</sequence>
<evidence type="ECO:0000313" key="2">
    <source>
        <dbReference type="EMBL" id="MBN7827643.1"/>
    </source>
</evidence>
<dbReference type="AlphaFoldDB" id="A0A939DRI3"/>
<proteinExistence type="predicted"/>
<keyword evidence="3" id="KW-1185">Reference proteome</keyword>
<name>A0A939DRI3_9ALTE</name>
<gene>
    <name evidence="2" type="ORF">J0A66_20600</name>
</gene>
<feature type="chain" id="PRO_5037827782" evidence="1">
    <location>
        <begin position="25"/>
        <end position="587"/>
    </location>
</feature>
<evidence type="ECO:0000256" key="1">
    <source>
        <dbReference type="SAM" id="SignalP"/>
    </source>
</evidence>